<dbReference type="SMART" id="SM00356">
    <property type="entry name" value="ZnF_C3H1"/>
    <property type="match status" value="5"/>
</dbReference>
<evidence type="ECO:0000256" key="3">
    <source>
        <dbReference type="ARBA" id="ARBA00022833"/>
    </source>
</evidence>
<dbReference type="AlphaFoldDB" id="A0AAP0E7L9"/>
<feature type="domain" description="C3H1-type" evidence="7">
    <location>
        <begin position="85"/>
        <end position="113"/>
    </location>
</feature>
<evidence type="ECO:0000313" key="9">
    <source>
        <dbReference type="Proteomes" id="UP001419268"/>
    </source>
</evidence>
<gene>
    <name evidence="8" type="ORF">Scep_030615</name>
</gene>
<dbReference type="Proteomes" id="UP001419268">
    <property type="component" value="Unassembled WGS sequence"/>
</dbReference>
<organism evidence="8 9">
    <name type="scientific">Stephania cephalantha</name>
    <dbReference type="NCBI Taxonomy" id="152367"/>
    <lineage>
        <taxon>Eukaryota</taxon>
        <taxon>Viridiplantae</taxon>
        <taxon>Streptophyta</taxon>
        <taxon>Embryophyta</taxon>
        <taxon>Tracheophyta</taxon>
        <taxon>Spermatophyta</taxon>
        <taxon>Magnoliopsida</taxon>
        <taxon>Ranunculales</taxon>
        <taxon>Menispermaceae</taxon>
        <taxon>Menispermoideae</taxon>
        <taxon>Cissampelideae</taxon>
        <taxon>Stephania</taxon>
    </lineage>
</organism>
<proteinExistence type="predicted"/>
<protein>
    <recommendedName>
        <fullName evidence="7">C3H1-type domain-containing protein</fullName>
    </recommendedName>
</protein>
<dbReference type="GO" id="GO:0003677">
    <property type="term" value="F:DNA binding"/>
    <property type="evidence" value="ECO:0007669"/>
    <property type="project" value="UniProtKB-KW"/>
</dbReference>
<feature type="domain" description="C3H1-type" evidence="7">
    <location>
        <begin position="290"/>
        <end position="318"/>
    </location>
</feature>
<sequence length="489" mass="51910">MAAAAARGDRHGETGLEAVLAVGVGRGRGREGGGRFVSGAAGEANCIYYMKTGTCGYGDRCRYNHPRDRGSALGAALQGGEYPEREGQPVCQYFLKTGTCKFGSSCKYHHPKDGGGSANSVQLNYNGYPLRPDEKECSYYMKTGLCKFGITCKFHHPQPAGASLPAPAPAPAFYHMVQSPLVQSTTQYGGVAASWPGSRPPILPASYVQGPYGPVMLPPEMVPLSSWNTFQAPVSPVASSTSQLNAAAGPFYGISQLSPSAPAYGVTYQPVSSPVGPSSGSQKETTFPERPGQPECLHYMRTGVCKFGSACKYHHPPELITQNNNCYLSQIGLPLRPVIMIGDLSKECKYTACLPSGNLFVFVLDMHGAPACLYYTQHGVCKFGPLCKFDHSMGLLRYTPSASSLTEVPVAPYPVGSSLTTLTPSFSSPELRQEFIVASNKDTYLNRMQASHSTSSGSTPQSVLQSSGWTSSPSSGNGTGHGSENRSSS</sequence>
<feature type="compositionally biased region" description="Low complexity" evidence="6">
    <location>
        <begin position="451"/>
        <end position="476"/>
    </location>
</feature>
<keyword evidence="3 5" id="KW-0862">Zinc</keyword>
<evidence type="ECO:0000256" key="4">
    <source>
        <dbReference type="ARBA" id="ARBA00023125"/>
    </source>
</evidence>
<dbReference type="GO" id="GO:0008270">
    <property type="term" value="F:zinc ion binding"/>
    <property type="evidence" value="ECO:0007669"/>
    <property type="project" value="UniProtKB-KW"/>
</dbReference>
<reference evidence="8 9" key="1">
    <citation type="submission" date="2024-01" db="EMBL/GenBank/DDBJ databases">
        <title>Genome assemblies of Stephania.</title>
        <authorList>
            <person name="Yang L."/>
        </authorList>
    </citation>
    <scope>NUCLEOTIDE SEQUENCE [LARGE SCALE GENOMIC DNA]</scope>
    <source>
        <strain evidence="8">JXDWG</strain>
        <tissue evidence="8">Leaf</tissue>
    </source>
</reference>
<keyword evidence="2 5" id="KW-0863">Zinc-finger</keyword>
<evidence type="ECO:0000256" key="2">
    <source>
        <dbReference type="ARBA" id="ARBA00022771"/>
    </source>
</evidence>
<name>A0AAP0E7L9_9MAGN</name>
<feature type="region of interest" description="Disordered" evidence="6">
    <location>
        <begin position="447"/>
        <end position="489"/>
    </location>
</feature>
<feature type="domain" description="C3H1-type" evidence="7">
    <location>
        <begin position="40"/>
        <end position="68"/>
    </location>
</feature>
<dbReference type="GO" id="GO:0003729">
    <property type="term" value="F:mRNA binding"/>
    <property type="evidence" value="ECO:0007669"/>
    <property type="project" value="UniProtKB-ARBA"/>
</dbReference>
<keyword evidence="1 5" id="KW-0479">Metal-binding</keyword>
<dbReference type="PANTHER" id="PTHR12506">
    <property type="entry name" value="PROTEIN PHOSPHATASE RELATED"/>
    <property type="match status" value="1"/>
</dbReference>
<feature type="zinc finger region" description="C3H1-type" evidence="5">
    <location>
        <begin position="366"/>
        <end position="394"/>
    </location>
</feature>
<accession>A0AAP0E7L9</accession>
<evidence type="ECO:0000259" key="7">
    <source>
        <dbReference type="PROSITE" id="PS50103"/>
    </source>
</evidence>
<evidence type="ECO:0000256" key="5">
    <source>
        <dbReference type="PROSITE-ProRule" id="PRU00723"/>
    </source>
</evidence>
<dbReference type="SUPFAM" id="SSF90229">
    <property type="entry name" value="CCCH zinc finger"/>
    <property type="match status" value="5"/>
</dbReference>
<feature type="domain" description="C3H1-type" evidence="7">
    <location>
        <begin position="366"/>
        <end position="394"/>
    </location>
</feature>
<dbReference type="Pfam" id="PF00642">
    <property type="entry name" value="zf-CCCH"/>
    <property type="match status" value="5"/>
</dbReference>
<feature type="domain" description="C3H1-type" evidence="7">
    <location>
        <begin position="131"/>
        <end position="159"/>
    </location>
</feature>
<dbReference type="PROSITE" id="PS50103">
    <property type="entry name" value="ZF_C3H1"/>
    <property type="match status" value="5"/>
</dbReference>
<keyword evidence="4" id="KW-0238">DNA-binding</keyword>
<feature type="zinc finger region" description="C3H1-type" evidence="5">
    <location>
        <begin position="290"/>
        <end position="318"/>
    </location>
</feature>
<dbReference type="Gene3D" id="4.10.1000.10">
    <property type="entry name" value="Zinc finger, CCCH-type"/>
    <property type="match status" value="3"/>
</dbReference>
<evidence type="ECO:0000256" key="6">
    <source>
        <dbReference type="SAM" id="MobiDB-lite"/>
    </source>
</evidence>
<comment type="caution">
    <text evidence="8">The sequence shown here is derived from an EMBL/GenBank/DDBJ whole genome shotgun (WGS) entry which is preliminary data.</text>
</comment>
<feature type="zinc finger region" description="C3H1-type" evidence="5">
    <location>
        <begin position="85"/>
        <end position="113"/>
    </location>
</feature>
<evidence type="ECO:0000256" key="1">
    <source>
        <dbReference type="ARBA" id="ARBA00022723"/>
    </source>
</evidence>
<dbReference type="InterPro" id="IPR050974">
    <property type="entry name" value="Plant_ZF_CCCH"/>
</dbReference>
<feature type="zinc finger region" description="C3H1-type" evidence="5">
    <location>
        <begin position="40"/>
        <end position="68"/>
    </location>
</feature>
<dbReference type="EMBL" id="JBBNAG010000013">
    <property type="protein sequence ID" value="KAK9084144.1"/>
    <property type="molecule type" value="Genomic_DNA"/>
</dbReference>
<dbReference type="InterPro" id="IPR000571">
    <property type="entry name" value="Znf_CCCH"/>
</dbReference>
<dbReference type="PANTHER" id="PTHR12506:SF41">
    <property type="entry name" value="ZINC FINGER CCCH DOMAIN-CONTAINING PROTEIN 58"/>
    <property type="match status" value="1"/>
</dbReference>
<keyword evidence="9" id="KW-1185">Reference proteome</keyword>
<evidence type="ECO:0000313" key="8">
    <source>
        <dbReference type="EMBL" id="KAK9084144.1"/>
    </source>
</evidence>
<dbReference type="InterPro" id="IPR036855">
    <property type="entry name" value="Znf_CCCH_sf"/>
</dbReference>
<feature type="zinc finger region" description="C3H1-type" evidence="5">
    <location>
        <begin position="131"/>
        <end position="159"/>
    </location>
</feature>